<dbReference type="Gene3D" id="3.40.190.10">
    <property type="entry name" value="Periplasmic binding protein-like II"/>
    <property type="match status" value="3"/>
</dbReference>
<dbReference type="PANTHER" id="PTHR42643">
    <property type="entry name" value="IONOTROPIC RECEPTOR 20A-RELATED"/>
    <property type="match status" value="1"/>
</dbReference>
<feature type="transmembrane region" description="Helical" evidence="8">
    <location>
        <begin position="368"/>
        <end position="388"/>
    </location>
</feature>
<organism evidence="10 11">
    <name type="scientific">Nesidiocoris tenuis</name>
    <dbReference type="NCBI Taxonomy" id="355587"/>
    <lineage>
        <taxon>Eukaryota</taxon>
        <taxon>Metazoa</taxon>
        <taxon>Ecdysozoa</taxon>
        <taxon>Arthropoda</taxon>
        <taxon>Hexapoda</taxon>
        <taxon>Insecta</taxon>
        <taxon>Pterygota</taxon>
        <taxon>Neoptera</taxon>
        <taxon>Paraneoptera</taxon>
        <taxon>Hemiptera</taxon>
        <taxon>Heteroptera</taxon>
        <taxon>Panheteroptera</taxon>
        <taxon>Cimicomorpha</taxon>
        <taxon>Miridae</taxon>
        <taxon>Dicyphina</taxon>
        <taxon>Nesidiocoris</taxon>
    </lineage>
</organism>
<reference evidence="10 11" key="1">
    <citation type="submission" date="2023-09" db="EMBL/GenBank/DDBJ databases">
        <title>Nesidiocoris tenuis whole genome shotgun sequence.</title>
        <authorList>
            <person name="Shibata T."/>
            <person name="Shimoda M."/>
            <person name="Kobayashi T."/>
            <person name="Uehara T."/>
        </authorList>
    </citation>
    <scope>NUCLEOTIDE SEQUENCE [LARGE SCALE GENOMIC DNA]</scope>
    <source>
        <strain evidence="10 11">Japan</strain>
    </source>
</reference>
<keyword evidence="9" id="KW-0732">Signal</keyword>
<evidence type="ECO:0000256" key="7">
    <source>
        <dbReference type="ARBA" id="ARBA00023180"/>
    </source>
</evidence>
<feature type="transmembrane region" description="Helical" evidence="8">
    <location>
        <begin position="344"/>
        <end position="361"/>
    </location>
</feature>
<comment type="subcellular location">
    <subcellularLocation>
        <location evidence="1">Cell membrane</location>
        <topology evidence="1">Multi-pass membrane protein</topology>
    </subcellularLocation>
</comment>
<keyword evidence="3 8" id="KW-0812">Transmembrane</keyword>
<proteinExistence type="predicted"/>
<feature type="chain" id="PRO_5046021095" evidence="9">
    <location>
        <begin position="16"/>
        <end position="655"/>
    </location>
</feature>
<keyword evidence="7" id="KW-0325">Glycoprotein</keyword>
<dbReference type="EMBL" id="AP028920">
    <property type="protein sequence ID" value="BET00747.1"/>
    <property type="molecule type" value="Genomic_DNA"/>
</dbReference>
<evidence type="ECO:0000256" key="6">
    <source>
        <dbReference type="ARBA" id="ARBA00023170"/>
    </source>
</evidence>
<feature type="signal peptide" evidence="9">
    <location>
        <begin position="1"/>
        <end position="15"/>
    </location>
</feature>
<name>A0ABN7B8P5_9HEMI</name>
<feature type="transmembrane region" description="Helical" evidence="8">
    <location>
        <begin position="315"/>
        <end position="332"/>
    </location>
</feature>
<evidence type="ECO:0000313" key="10">
    <source>
        <dbReference type="EMBL" id="BET00747.1"/>
    </source>
</evidence>
<evidence type="ECO:0000256" key="8">
    <source>
        <dbReference type="SAM" id="Phobius"/>
    </source>
</evidence>
<protein>
    <submittedName>
        <fullName evidence="10">Ligand-gated ion channel</fullName>
    </submittedName>
</protein>
<dbReference type="Proteomes" id="UP001307889">
    <property type="component" value="Chromosome 12"/>
</dbReference>
<evidence type="ECO:0000256" key="1">
    <source>
        <dbReference type="ARBA" id="ARBA00004651"/>
    </source>
</evidence>
<keyword evidence="6" id="KW-0675">Receptor</keyword>
<dbReference type="PANTHER" id="PTHR42643:SF30">
    <property type="entry name" value="IONOTROPIC RECEPTOR 40A-RELATED"/>
    <property type="match status" value="1"/>
</dbReference>
<keyword evidence="4 8" id="KW-1133">Transmembrane helix</keyword>
<evidence type="ECO:0000256" key="2">
    <source>
        <dbReference type="ARBA" id="ARBA00022475"/>
    </source>
</evidence>
<feature type="transmembrane region" description="Helical" evidence="8">
    <location>
        <begin position="558"/>
        <end position="577"/>
    </location>
</feature>
<sequence length="655" mass="73996">MKVLLVLLAAGITMGSLPESLPSAVVTNFKQSFGNHFFLCTKDDAVNMWKEILRHNLNANVKLLSGKAVEANIAVDENQRQRVGVFLDLSCDAGNTILQQNTQLFNASYRWVLWSDDIGRTLTTLTPSRLEADSDVVVYSGSDEAGSRLKVTRITRVHYQAEFELIDDGPPEVVLDFKGFHLNVSMMLAEIKFDESFSMEKLLDKNYHPASDSQRRCDITIFLLLAEYYNFKMVYQHVSEWGMLMPNGSWTGMVGQVQRGETEFALASAKYLTSRLAAVSFIMPMATARICFTFLQPKLFGTYKALVQPLSLNAWLFLGFCSICIVVAFKLFSLHDKSSTQNDGWAGSFLMVFAAFSNQGVPDNSADASTRIGHVAVLMISFLIGVYYNTAILNGLILQAPNGIQTVDQLLRSDYRLAVQDMPYLRFEMTQNDSLTVRVRQKMERYKEPFFLKVEDGVQRMKEGKFAFYAEDNICYAGIASTFTTAQICSVTELEKYKPFYTGGVVRHNSPLREHLNRGIALLRERGIMDKHNRYWINRRPDCHWKQDALALGMEPLFLAYVCMITGVILSIVIYLIERYHYHKQSLSARSVFRNEKPTNGRQSEIRFPGALIIRTASFHKHSKNPAHLSFVWPGPVAPALLTAAHMPSDSQLSV</sequence>
<dbReference type="SUPFAM" id="SSF53850">
    <property type="entry name" value="Periplasmic binding protein-like II"/>
    <property type="match status" value="1"/>
</dbReference>
<gene>
    <name evidence="10" type="ORF">NTJ_13563</name>
</gene>
<accession>A0ABN7B8P5</accession>
<evidence type="ECO:0000256" key="9">
    <source>
        <dbReference type="SAM" id="SignalP"/>
    </source>
</evidence>
<evidence type="ECO:0000256" key="5">
    <source>
        <dbReference type="ARBA" id="ARBA00023136"/>
    </source>
</evidence>
<keyword evidence="2" id="KW-1003">Cell membrane</keyword>
<dbReference type="InterPro" id="IPR052192">
    <property type="entry name" value="Insect_Ionotropic_Sensory_Rcpt"/>
</dbReference>
<evidence type="ECO:0000256" key="3">
    <source>
        <dbReference type="ARBA" id="ARBA00022692"/>
    </source>
</evidence>
<keyword evidence="11" id="KW-1185">Reference proteome</keyword>
<evidence type="ECO:0000256" key="4">
    <source>
        <dbReference type="ARBA" id="ARBA00022989"/>
    </source>
</evidence>
<keyword evidence="5 8" id="KW-0472">Membrane</keyword>
<evidence type="ECO:0000313" key="11">
    <source>
        <dbReference type="Proteomes" id="UP001307889"/>
    </source>
</evidence>